<dbReference type="GO" id="GO:0051607">
    <property type="term" value="P:defense response to virus"/>
    <property type="evidence" value="ECO:0007669"/>
    <property type="project" value="UniProtKB-KW"/>
</dbReference>
<evidence type="ECO:0000256" key="1">
    <source>
        <dbReference type="ARBA" id="ARBA00023118"/>
    </source>
</evidence>
<dbReference type="EMBL" id="CP020477">
    <property type="protein sequence ID" value="ARM74575.1"/>
    <property type="molecule type" value="Genomic_DNA"/>
</dbReference>
<evidence type="ECO:0000313" key="3">
    <source>
        <dbReference type="EMBL" id="ARM74575.1"/>
    </source>
</evidence>
<reference evidence="3 4" key="1">
    <citation type="submission" date="2017-03" db="EMBL/GenBank/DDBJ databases">
        <title>Sulfur activation and transportation mechanism of thermophilic Archaea Acidianus manzaensis YN-25.</title>
        <authorList>
            <person name="Ma Y."/>
            <person name="Yang Y."/>
            <person name="Xia J."/>
        </authorList>
    </citation>
    <scope>NUCLEOTIDE SEQUENCE [LARGE SCALE GENOMIC DNA]</scope>
    <source>
        <strain evidence="3 4">YN-25</strain>
    </source>
</reference>
<dbReference type="InterPro" id="IPR005537">
    <property type="entry name" value="RAMP_III_fam"/>
</dbReference>
<sequence length="251" mass="28251">MSDCYDLDRIVSTTRIEGILRNETPLRIGSGRAQVFTSLTDNPVLTLGDKPVIPGSTLKGVLRSLAEAYMRSQETNKGENNEGENNVIYKVYDLKEREEPSCKEVNNKRIYCIPCILFGFHDISSRVFLFDAVIEGNYSISMRTMVTINRVFGGQHAGHLYTLDFVDPGASFKFNMIINNLDIINGEKEEWKNKAVEVMRYLLKTLVNDGVFVGGRKSVGYGLVKLVEGRVSFRTLSSSSEKDLKELISSW</sequence>
<dbReference type="AlphaFoldDB" id="A0A1W6JWF8"/>
<dbReference type="PANTHER" id="PTHR35579:SF6">
    <property type="entry name" value="DUF324 DOMAIN-CONTAINING PROTEIN"/>
    <property type="match status" value="1"/>
</dbReference>
<dbReference type="InterPro" id="IPR052216">
    <property type="entry name" value="CRISPR_Csm3_endoribonuclease"/>
</dbReference>
<dbReference type="OrthoDB" id="44077at2157"/>
<dbReference type="NCBIfam" id="TIGR02581">
    <property type="entry name" value="cas_cyan_RAMP"/>
    <property type="match status" value="1"/>
</dbReference>
<evidence type="ECO:0000313" key="4">
    <source>
        <dbReference type="Proteomes" id="UP000193404"/>
    </source>
</evidence>
<name>A0A1W6JWF8_9CREN</name>
<dbReference type="Pfam" id="PF03787">
    <property type="entry name" value="RAMPs"/>
    <property type="match status" value="1"/>
</dbReference>
<keyword evidence="4" id="KW-1185">Reference proteome</keyword>
<feature type="domain" description="CRISPR type III-associated protein" evidence="2">
    <location>
        <begin position="23"/>
        <end position="225"/>
    </location>
</feature>
<keyword evidence="1" id="KW-0051">Antiviral defense</keyword>
<accession>A0A1W6JWF8</accession>
<protein>
    <submittedName>
        <fullName evidence="3">CRISPR-associated RAMP protein</fullName>
    </submittedName>
</protein>
<dbReference type="PANTHER" id="PTHR35579">
    <property type="entry name" value="CRISPR SYSTEM CMS ENDORIBONUCLEASE CSM3"/>
    <property type="match status" value="1"/>
</dbReference>
<dbReference type="KEGG" id="aman:B6F84_00045"/>
<organism evidence="3 4">
    <name type="scientific">Acidianus manzaensis</name>
    <dbReference type="NCBI Taxonomy" id="282676"/>
    <lineage>
        <taxon>Archaea</taxon>
        <taxon>Thermoproteota</taxon>
        <taxon>Thermoprotei</taxon>
        <taxon>Sulfolobales</taxon>
        <taxon>Sulfolobaceae</taxon>
        <taxon>Acidianus</taxon>
    </lineage>
</organism>
<proteinExistence type="predicted"/>
<evidence type="ECO:0000259" key="2">
    <source>
        <dbReference type="Pfam" id="PF03787"/>
    </source>
</evidence>
<dbReference type="GeneID" id="41589262"/>
<dbReference type="InterPro" id="IPR013411">
    <property type="entry name" value="CRISPR-assoc_RAMP_Csx7"/>
</dbReference>
<dbReference type="STRING" id="282676.B6F84_00045"/>
<dbReference type="RefSeq" id="WP_148690320.1">
    <property type="nucleotide sequence ID" value="NZ_CP020477.1"/>
</dbReference>
<dbReference type="Proteomes" id="UP000193404">
    <property type="component" value="Chromosome"/>
</dbReference>
<gene>
    <name evidence="3" type="ORF">B6F84_00045</name>
</gene>